<reference evidence="2" key="1">
    <citation type="journal article" date="2021" name="PeerJ">
        <title>Extensive microbial diversity within the chicken gut microbiome revealed by metagenomics and culture.</title>
        <authorList>
            <person name="Gilroy R."/>
            <person name="Ravi A."/>
            <person name="Getino M."/>
            <person name="Pursley I."/>
            <person name="Horton D.L."/>
            <person name="Alikhan N.F."/>
            <person name="Baker D."/>
            <person name="Gharbi K."/>
            <person name="Hall N."/>
            <person name="Watson M."/>
            <person name="Adriaenssens E.M."/>
            <person name="Foster-Nyarko E."/>
            <person name="Jarju S."/>
            <person name="Secka A."/>
            <person name="Antonio M."/>
            <person name="Oren A."/>
            <person name="Chaudhuri R.R."/>
            <person name="La Ragione R."/>
            <person name="Hildebrand F."/>
            <person name="Pallen M.J."/>
        </authorList>
    </citation>
    <scope>NUCLEOTIDE SEQUENCE</scope>
    <source>
        <strain evidence="2">CHK193-16274</strain>
    </source>
</reference>
<feature type="transmembrane region" description="Helical" evidence="1">
    <location>
        <begin position="86"/>
        <end position="107"/>
    </location>
</feature>
<organism evidence="2 3">
    <name type="scientific">Thomasclavelia spiroformis</name>
    <dbReference type="NCBI Taxonomy" id="29348"/>
    <lineage>
        <taxon>Bacteria</taxon>
        <taxon>Bacillati</taxon>
        <taxon>Bacillota</taxon>
        <taxon>Erysipelotrichia</taxon>
        <taxon>Erysipelotrichales</taxon>
        <taxon>Coprobacillaceae</taxon>
        <taxon>Thomasclavelia</taxon>
    </lineage>
</organism>
<reference evidence="2" key="2">
    <citation type="submission" date="2021-09" db="EMBL/GenBank/DDBJ databases">
        <authorList>
            <person name="Gilroy R."/>
        </authorList>
    </citation>
    <scope>NUCLEOTIDE SEQUENCE</scope>
    <source>
        <strain evidence="2">CHK193-16274</strain>
    </source>
</reference>
<feature type="transmembrane region" description="Helical" evidence="1">
    <location>
        <begin position="15"/>
        <end position="33"/>
    </location>
</feature>
<keyword evidence="1" id="KW-0472">Membrane</keyword>
<evidence type="ECO:0000313" key="3">
    <source>
        <dbReference type="Proteomes" id="UP000749320"/>
    </source>
</evidence>
<dbReference type="Proteomes" id="UP000749320">
    <property type="component" value="Unassembled WGS sequence"/>
</dbReference>
<comment type="caution">
    <text evidence="2">The sequence shown here is derived from an EMBL/GenBank/DDBJ whole genome shotgun (WGS) entry which is preliminary data.</text>
</comment>
<proteinExistence type="predicted"/>
<dbReference type="EMBL" id="DYWV01000290">
    <property type="protein sequence ID" value="HJF40969.1"/>
    <property type="molecule type" value="Genomic_DNA"/>
</dbReference>
<accession>A0A921GCD7</accession>
<feature type="transmembrane region" description="Helical" evidence="1">
    <location>
        <begin position="54"/>
        <end position="74"/>
    </location>
</feature>
<gene>
    <name evidence="2" type="ORF">K8V91_08600</name>
</gene>
<evidence type="ECO:0000313" key="2">
    <source>
        <dbReference type="EMBL" id="HJF40969.1"/>
    </source>
</evidence>
<keyword evidence="1" id="KW-1133">Transmembrane helix</keyword>
<name>A0A921GCD7_9FIRM</name>
<protein>
    <submittedName>
        <fullName evidence="2">Uncharacterized protein</fullName>
    </submittedName>
</protein>
<keyword evidence="1" id="KW-0812">Transmembrane</keyword>
<sequence>MNNTQEQIEIINGQMIASALFIVSIAIAIILLYNNKLDLEGKETILTPKEAENVAILNKLFALLLLTYFLYVSIQEYQKQPSSDAYLQVLASLLVVIAALITGYVLLKNYDENKEPNISIDNPEI</sequence>
<evidence type="ECO:0000256" key="1">
    <source>
        <dbReference type="SAM" id="Phobius"/>
    </source>
</evidence>
<dbReference type="AlphaFoldDB" id="A0A921GCD7"/>